<dbReference type="InterPro" id="IPR018253">
    <property type="entry name" value="DnaJ_domain_CS"/>
</dbReference>
<dbReference type="SUPFAM" id="SSF46565">
    <property type="entry name" value="Chaperone J-domain"/>
    <property type="match status" value="1"/>
</dbReference>
<sequence length="490" mass="55673">MVTALRVLRAPPGDHYRALLIEPFSHVNVVRRQYKALALILHPDKNTASLSTFPGSEEAFKRIGEAFQVLSDRGCRREYDIRLRMELEASARSREEEGAAAASSRIETFWTACTTCRLFHQFDRRYVGQRLLCPRCRKSFMAVEVSIDGNEKGHNHGGVVPSPAQIRGLRGPGPPGLPTYLHSKGSGKARDKWGRKRTVAFAGSLEESKPKRAKEKTLAEIQMEIRRKSRTTHSLSKAKGKKGKMGSLTPFKTRARDLRAMAVEDSDFYDFDKHRTEKSFRKGQIWAIYDDDDGMPRHYGLIEEVYSTNPFRVLMSWLDIQNNGDKAPLLWEKKTGLHISSGLFKVGKEVEIDSVNLFSHQVDCERAARELYRIYPRKGSVWALYREGGPTGGGEGRDYDLVVLLSSFSEMYGLTMAYLEKLEGFKTIFKRREVGIHAVKWLERSETQLFSHQIPARKLSDTEMQDLPGECWELDPASLPSDLLQIGWKG</sequence>
<dbReference type="AlphaFoldDB" id="A0A7I8JHJ9"/>
<feature type="compositionally biased region" description="Basic residues" evidence="1">
    <location>
        <begin position="227"/>
        <end position="244"/>
    </location>
</feature>
<dbReference type="InterPro" id="IPR024593">
    <property type="entry name" value="DUF3444"/>
</dbReference>
<organism evidence="3">
    <name type="scientific">Spirodela intermedia</name>
    <name type="common">Intermediate duckweed</name>
    <dbReference type="NCBI Taxonomy" id="51605"/>
    <lineage>
        <taxon>Eukaryota</taxon>
        <taxon>Viridiplantae</taxon>
        <taxon>Streptophyta</taxon>
        <taxon>Embryophyta</taxon>
        <taxon>Tracheophyta</taxon>
        <taxon>Spermatophyta</taxon>
        <taxon>Magnoliopsida</taxon>
        <taxon>Liliopsida</taxon>
        <taxon>Araceae</taxon>
        <taxon>Lemnoideae</taxon>
        <taxon>Spirodela</taxon>
    </lineage>
</organism>
<dbReference type="SMART" id="SM00271">
    <property type="entry name" value="DnaJ"/>
    <property type="match status" value="1"/>
</dbReference>
<accession>A0A7I8JHJ9</accession>
<dbReference type="PROSITE" id="PS50076">
    <property type="entry name" value="DNAJ_2"/>
    <property type="match status" value="1"/>
</dbReference>
<dbReference type="Pfam" id="PF00226">
    <property type="entry name" value="DnaJ"/>
    <property type="match status" value="1"/>
</dbReference>
<dbReference type="EMBL" id="LR743600">
    <property type="protein sequence ID" value="CAA2630374.1"/>
    <property type="molecule type" value="Genomic_DNA"/>
</dbReference>
<feature type="domain" description="J" evidence="2">
    <location>
        <begin position="14"/>
        <end position="83"/>
    </location>
</feature>
<dbReference type="GO" id="GO:0005783">
    <property type="term" value="C:endoplasmic reticulum"/>
    <property type="evidence" value="ECO:0007669"/>
    <property type="project" value="UniProtKB-ARBA"/>
</dbReference>
<evidence type="ECO:0000259" key="2">
    <source>
        <dbReference type="PROSITE" id="PS50076"/>
    </source>
</evidence>
<evidence type="ECO:0000313" key="3">
    <source>
        <dbReference type="EMBL" id="CAA2630374.1"/>
    </source>
</evidence>
<name>A0A7I8JHJ9_SPIIN</name>
<protein>
    <recommendedName>
        <fullName evidence="2">J domain-containing protein</fullName>
    </recommendedName>
</protein>
<dbReference type="InterPro" id="IPR001623">
    <property type="entry name" value="DnaJ_domain"/>
</dbReference>
<dbReference type="Gene3D" id="1.10.287.110">
    <property type="entry name" value="DnaJ domain"/>
    <property type="match status" value="1"/>
</dbReference>
<dbReference type="Proteomes" id="UP001189122">
    <property type="component" value="Unassembled WGS sequence"/>
</dbReference>
<proteinExistence type="predicted"/>
<feature type="region of interest" description="Disordered" evidence="1">
    <location>
        <begin position="227"/>
        <end position="248"/>
    </location>
</feature>
<evidence type="ECO:0000256" key="1">
    <source>
        <dbReference type="SAM" id="MobiDB-lite"/>
    </source>
</evidence>
<dbReference type="Pfam" id="PF11926">
    <property type="entry name" value="DUF3444"/>
    <property type="match status" value="1"/>
</dbReference>
<dbReference type="InterPro" id="IPR056988">
    <property type="entry name" value="Zn_ribbon_pln"/>
</dbReference>
<dbReference type="PANTHER" id="PTHR44137:SF24">
    <property type="entry name" value="DNAJ HEAT SHOCK N-TERMINAL DOMAIN-CONTAINING PROTEIN"/>
    <property type="match status" value="1"/>
</dbReference>
<dbReference type="PANTHER" id="PTHR44137">
    <property type="entry name" value="BNAC03G44070D PROTEIN"/>
    <property type="match status" value="1"/>
</dbReference>
<dbReference type="Pfam" id="PF23551">
    <property type="entry name" value="Zn_ribbon_20"/>
    <property type="match status" value="1"/>
</dbReference>
<dbReference type="PROSITE" id="PS00636">
    <property type="entry name" value="DNAJ_1"/>
    <property type="match status" value="1"/>
</dbReference>
<dbReference type="InterPro" id="IPR036869">
    <property type="entry name" value="J_dom_sf"/>
</dbReference>
<gene>
    <name evidence="3" type="ORF">SI7747_13016020</name>
</gene>
<dbReference type="PRINTS" id="PR00625">
    <property type="entry name" value="JDOMAIN"/>
</dbReference>
<keyword evidence="4" id="KW-1185">Reference proteome</keyword>
<dbReference type="EMBL" id="CACRZD030000013">
    <property type="protein sequence ID" value="CAA6669617.1"/>
    <property type="molecule type" value="Genomic_DNA"/>
</dbReference>
<dbReference type="CDD" id="cd06257">
    <property type="entry name" value="DnaJ"/>
    <property type="match status" value="1"/>
</dbReference>
<evidence type="ECO:0000313" key="4">
    <source>
        <dbReference type="Proteomes" id="UP001189122"/>
    </source>
</evidence>
<reference evidence="3 4" key="1">
    <citation type="submission" date="2019-12" db="EMBL/GenBank/DDBJ databases">
        <authorList>
            <person name="Scholz U."/>
            <person name="Mascher M."/>
            <person name="Fiebig A."/>
        </authorList>
    </citation>
    <scope>NUCLEOTIDE SEQUENCE</scope>
</reference>